<dbReference type="Pfam" id="PF13655">
    <property type="entry name" value="RVT_N"/>
    <property type="match status" value="1"/>
</dbReference>
<dbReference type="AlphaFoldDB" id="A0A3G3LKR7"/>
<organism evidence="2">
    <name type="scientific">Phacus inflexus</name>
    <dbReference type="NCBI Taxonomy" id="461210"/>
    <lineage>
        <taxon>Eukaryota</taxon>
        <taxon>Discoba</taxon>
        <taxon>Euglenozoa</taxon>
        <taxon>Euglenida</taxon>
        <taxon>Spirocuta</taxon>
        <taxon>Euglenophyceae</taxon>
        <taxon>Euglenales</taxon>
        <taxon>Phacaceae</taxon>
        <taxon>Phacus</taxon>
    </lineage>
</organism>
<keyword evidence="2" id="KW-0934">Plastid</keyword>
<evidence type="ECO:0000313" key="2">
    <source>
        <dbReference type="EMBL" id="AYQ93297.1"/>
    </source>
</evidence>
<name>A0A3G3LKR7_9EUGL</name>
<dbReference type="GeneID" id="38462205"/>
<accession>A0A3G3LKR7</accession>
<keyword evidence="2" id="KW-0150">Chloroplast</keyword>
<dbReference type="InterPro" id="IPR025960">
    <property type="entry name" value="RVT_N"/>
</dbReference>
<feature type="domain" description="Reverse transcriptase N-terminal" evidence="1">
    <location>
        <begin position="14"/>
        <end position="93"/>
    </location>
</feature>
<geneLocation type="chloroplast" evidence="2"/>
<evidence type="ECO:0000259" key="1">
    <source>
        <dbReference type="Pfam" id="PF13655"/>
    </source>
</evidence>
<dbReference type="RefSeq" id="YP_009540838.1">
    <property type="nucleotide sequence ID" value="NC_039967.1"/>
</dbReference>
<protein>
    <submittedName>
        <fullName evidence="2">Ycf13</fullName>
    </submittedName>
</protein>
<proteinExistence type="predicted"/>
<dbReference type="EMBL" id="MH898667">
    <property type="protein sequence ID" value="AYQ93297.1"/>
    <property type="molecule type" value="Genomic_DNA"/>
</dbReference>
<reference evidence="2" key="1">
    <citation type="journal article" date="2018" name="Sci. Rep.">
        <title>Dynamic evolution of inverted repeats in Euglenophyta plastid genomes.</title>
        <authorList>
            <person name="Karnkowska A."/>
            <person name="Bennett M.S."/>
            <person name="Triemer R.E."/>
        </authorList>
    </citation>
    <scope>NUCLEOTIDE SEQUENCE</scope>
</reference>
<sequence length="458" mass="53669">MTSFICNTNIPYSWNMLSWDKARANLYRLQKRIFKSVFVGDIQKCLQIQKLLISSNSACLLSIRLVSQSNIKYNSGVDDKISLSFLEKFELVKFLQKNANNWSPQKNKKISFINENSCFYKKTTFTFSDQSWQTLVKFALEPAHEAIFSPRNFGYRSHNSIYDAQKILFLNLNKASYGFQKRVLIVKFSDVCYSFNYNILLKKIIIPRSIKLGIFRFLKSGLFPSFEKPSSENSLEILLANILLNGVENIHNSIRYGSNFLIFLNPSDNESIIINKLERFLDLLGIPNLNKVLKIYSAIDGFDFLNWHFKVYNNFNLYCSPSTENYRTFLKRVKLIINNSNYGSSVKVLKISPIIKEWKIYNQFCNLKNFKTSLFFLQKKAFKSFSKESKNDRYSTKRLISKSFFNLSSLDLNNINLNKKYSFYGVHILFWFEYKNFLPYNKICINNKILCIHCGLNI</sequence>